<dbReference type="InterPro" id="IPR006252">
    <property type="entry name" value="Malate_synthA"/>
</dbReference>
<dbReference type="SUPFAM" id="SSF51645">
    <property type="entry name" value="Malate synthase G"/>
    <property type="match status" value="1"/>
</dbReference>
<evidence type="ECO:0000259" key="10">
    <source>
        <dbReference type="Pfam" id="PF20659"/>
    </source>
</evidence>
<name>A0A0G4I540_9ALVE</name>
<dbReference type="FunFam" id="1.20.1220.12:FF:000001">
    <property type="entry name" value="Malate synthase"/>
    <property type="match status" value="1"/>
</dbReference>
<dbReference type="Gene3D" id="3.20.20.360">
    <property type="entry name" value="Malate synthase, domain 3"/>
    <property type="match status" value="1"/>
</dbReference>
<evidence type="ECO:0000313" key="11">
    <source>
        <dbReference type="EMBL" id="CEM52117.1"/>
    </source>
</evidence>
<evidence type="ECO:0000256" key="6">
    <source>
        <dbReference type="ARBA" id="ARBA00047918"/>
    </source>
</evidence>
<dbReference type="EMBL" id="CDMZ01005151">
    <property type="protein sequence ID" value="CEM52117.1"/>
    <property type="molecule type" value="Genomic_DNA"/>
</dbReference>
<accession>A0A0G4I540</accession>
<dbReference type="PANTHER" id="PTHR42902:SF1">
    <property type="entry name" value="MALATE SYNTHASE 1-RELATED"/>
    <property type="match status" value="1"/>
</dbReference>
<dbReference type="GO" id="GO:0006097">
    <property type="term" value="P:glyoxylate cycle"/>
    <property type="evidence" value="ECO:0007669"/>
    <property type="project" value="UniProtKB-KW"/>
</dbReference>
<dbReference type="PhylomeDB" id="A0A0G4I540"/>
<keyword evidence="4" id="KW-0816">Tricarboxylic acid cycle</keyword>
<comment type="similarity">
    <text evidence="1">Belongs to the malate synthase family.</text>
</comment>
<proteinExistence type="inferred from homology"/>
<evidence type="ECO:0000256" key="1">
    <source>
        <dbReference type="ARBA" id="ARBA00006394"/>
    </source>
</evidence>
<dbReference type="Gene3D" id="1.20.1220.12">
    <property type="entry name" value="Malate synthase, domain III"/>
    <property type="match status" value="1"/>
</dbReference>
<evidence type="ECO:0000256" key="3">
    <source>
        <dbReference type="ARBA" id="ARBA00022435"/>
    </source>
</evidence>
<dbReference type="InterPro" id="IPR048355">
    <property type="entry name" value="MS_C"/>
</dbReference>
<feature type="domain" description="Malate synthase N-terminal" evidence="9">
    <location>
        <begin position="11"/>
        <end position="68"/>
    </location>
</feature>
<dbReference type="FunFam" id="3.20.20.360:FF:000001">
    <property type="entry name" value="Malate synthase"/>
    <property type="match status" value="1"/>
</dbReference>
<dbReference type="InterPro" id="IPR048356">
    <property type="entry name" value="MS_N"/>
</dbReference>
<keyword evidence="3" id="KW-0329">Glyoxylate bypass</keyword>
<evidence type="ECO:0000259" key="8">
    <source>
        <dbReference type="Pfam" id="PF01274"/>
    </source>
</evidence>
<gene>
    <name evidence="11" type="ORF">Cvel_11081</name>
</gene>
<comment type="catalytic activity">
    <reaction evidence="6">
        <text>glyoxylate + acetyl-CoA + H2O = (S)-malate + CoA + H(+)</text>
        <dbReference type="Rhea" id="RHEA:18181"/>
        <dbReference type="ChEBI" id="CHEBI:15377"/>
        <dbReference type="ChEBI" id="CHEBI:15378"/>
        <dbReference type="ChEBI" id="CHEBI:15589"/>
        <dbReference type="ChEBI" id="CHEBI:36655"/>
        <dbReference type="ChEBI" id="CHEBI:57287"/>
        <dbReference type="ChEBI" id="CHEBI:57288"/>
        <dbReference type="EC" id="2.3.3.9"/>
    </reaction>
</comment>
<dbReference type="Pfam" id="PF01274">
    <property type="entry name" value="MS_TIM-barrel"/>
    <property type="match status" value="1"/>
</dbReference>
<evidence type="ECO:0000256" key="4">
    <source>
        <dbReference type="ARBA" id="ARBA00022532"/>
    </source>
</evidence>
<dbReference type="InterPro" id="IPR044856">
    <property type="entry name" value="Malate_synth_C_sf"/>
</dbReference>
<feature type="domain" description="Malate synthase TIM barrel" evidence="8">
    <location>
        <begin position="161"/>
        <end position="405"/>
    </location>
</feature>
<evidence type="ECO:0000259" key="9">
    <source>
        <dbReference type="Pfam" id="PF20656"/>
    </source>
</evidence>
<dbReference type="InterPro" id="IPR046363">
    <property type="entry name" value="MS_N_TIM-barrel_dom"/>
</dbReference>
<organism evidence="11">
    <name type="scientific">Chromera velia CCMP2878</name>
    <dbReference type="NCBI Taxonomy" id="1169474"/>
    <lineage>
        <taxon>Eukaryota</taxon>
        <taxon>Sar</taxon>
        <taxon>Alveolata</taxon>
        <taxon>Colpodellida</taxon>
        <taxon>Chromeraceae</taxon>
        <taxon>Chromera</taxon>
    </lineage>
</organism>
<keyword evidence="5" id="KW-0808">Transferase</keyword>
<dbReference type="NCBIfam" id="TIGR01344">
    <property type="entry name" value="malate_syn_A"/>
    <property type="match status" value="1"/>
</dbReference>
<dbReference type="PANTHER" id="PTHR42902">
    <property type="entry name" value="MALATE SYNTHASE"/>
    <property type="match status" value="1"/>
</dbReference>
<dbReference type="InterPro" id="IPR011076">
    <property type="entry name" value="Malate_synth_sf"/>
</dbReference>
<dbReference type="CDD" id="cd00727">
    <property type="entry name" value="malate_synt_A"/>
    <property type="match status" value="1"/>
</dbReference>
<dbReference type="Pfam" id="PF20659">
    <property type="entry name" value="MS_C"/>
    <property type="match status" value="1"/>
</dbReference>
<dbReference type="PIRSF" id="PIRSF001363">
    <property type="entry name" value="Malate_synth"/>
    <property type="match status" value="1"/>
</dbReference>
<dbReference type="GO" id="GO:0006099">
    <property type="term" value="P:tricarboxylic acid cycle"/>
    <property type="evidence" value="ECO:0007669"/>
    <property type="project" value="UniProtKB-KW"/>
</dbReference>
<dbReference type="AlphaFoldDB" id="A0A0G4I540"/>
<feature type="active site" description="Proton acceptor" evidence="7">
    <location>
        <position position="165"/>
    </location>
</feature>
<dbReference type="InterPro" id="IPR001465">
    <property type="entry name" value="Malate_synthase_TIM"/>
</dbReference>
<dbReference type="Pfam" id="PF20656">
    <property type="entry name" value="MS_N"/>
    <property type="match status" value="1"/>
</dbReference>
<protein>
    <recommendedName>
        <fullName evidence="2">malate synthase</fullName>
        <ecNumber evidence="2">2.3.3.9</ecNumber>
    </recommendedName>
</protein>
<sequence length="546" mass="60811">MFPADVPSVHVIGRPTKNAVEILTKDALEFLASVHRHFNKRRKDLLVQRQEKQVLLDQGALPSPPPEYAQIRGAPWKVRETPADLQKRWVEITGPVDRKQVISALNSGASCFMADFEDASTPSWENMTNGQVNIRDATSGTISFRRPDGKEMRLRSEGVATLLIRTRGWHLDEKHVVVDGEPMSASMFDCAMYMWLNAKTQVAQGKGPRMYLPKLESAAEARLWADVISFCESYIGIPRGSSCVTILIETVGGALEMEEILFELREFIVGLNAGRWDYIFSIIKRYRATMPALPDRAQVTMTVPFMQAYTTKLVQMCHLHGAHAIGGMAANVPNRKDPKATEEILKKVVDDKSRELQDGVDGTWVAHPDLVPVVMRLFEQHLGGGQVHQKHKIPTARVSFSDILTFQVPGGRITEKGARVNISAALQYIACWISGQGAVAVNNLMEDAATAEISRAQLWQWLRKGVVLEDTGRVFDKRTFAHLHHEELSALRQKAAAGTLPGGRYLSQAAALLDHLVLSDSFREFLTTEAYVQLPGQWNEGTQAKL</sequence>
<dbReference type="VEuPathDB" id="CryptoDB:Cvel_11081"/>
<dbReference type="EC" id="2.3.3.9" evidence="2"/>
<evidence type="ECO:0000256" key="5">
    <source>
        <dbReference type="ARBA" id="ARBA00022679"/>
    </source>
</evidence>
<reference evidence="11" key="1">
    <citation type="submission" date="2014-11" db="EMBL/GenBank/DDBJ databases">
        <authorList>
            <person name="Otto D Thomas"/>
            <person name="Naeem Raeece"/>
        </authorList>
    </citation>
    <scope>NUCLEOTIDE SEQUENCE</scope>
</reference>
<feature type="domain" description="Malate synthase C-terminal" evidence="10">
    <location>
        <begin position="413"/>
        <end position="534"/>
    </location>
</feature>
<evidence type="ECO:0000256" key="7">
    <source>
        <dbReference type="PIRSR" id="PIRSR001363-1"/>
    </source>
</evidence>
<evidence type="ECO:0000256" key="2">
    <source>
        <dbReference type="ARBA" id="ARBA00012636"/>
    </source>
</evidence>
<dbReference type="GO" id="GO:0005782">
    <property type="term" value="C:peroxisomal matrix"/>
    <property type="evidence" value="ECO:0007669"/>
    <property type="project" value="TreeGrafter"/>
</dbReference>
<dbReference type="GO" id="GO:0004474">
    <property type="term" value="F:malate synthase activity"/>
    <property type="evidence" value="ECO:0007669"/>
    <property type="project" value="UniProtKB-EC"/>
</dbReference>
<feature type="active site" description="Proton donor" evidence="7">
    <location>
        <position position="447"/>
    </location>
</feature>